<gene>
    <name evidence="2" type="ORF">NQ317_003843</name>
</gene>
<name>A0ABQ9IQC3_9CUCU</name>
<reference evidence="2" key="1">
    <citation type="journal article" date="2023" name="Insect Mol. Biol.">
        <title>Genome sequencing provides insights into the evolution of gene families encoding plant cell wall-degrading enzymes in longhorned beetles.</title>
        <authorList>
            <person name="Shin N.R."/>
            <person name="Okamura Y."/>
            <person name="Kirsch R."/>
            <person name="Pauchet Y."/>
        </authorList>
    </citation>
    <scope>NUCLEOTIDE SEQUENCE</scope>
    <source>
        <strain evidence="2">MMC_N1</strain>
    </source>
</reference>
<evidence type="ECO:0000313" key="3">
    <source>
        <dbReference type="Proteomes" id="UP001162164"/>
    </source>
</evidence>
<accession>A0ABQ9IQC3</accession>
<sequence length="156" mass="17290">MASASPAISKPIAKTFSSLFIFNVSGGSQIKMRPSNGDTCLNIDHINLENKYKNKRSEASVQTSHIVPYRLRFWPGTNCDVKLSPSETNCGLRAKCCCRIISQWILSQVGLTIIVVIWALLGALFLFHTEAASLTRANREYLDPSGDTRLLRATDE</sequence>
<protein>
    <submittedName>
        <fullName evidence="2">Uncharacterized protein</fullName>
    </submittedName>
</protein>
<dbReference type="EMBL" id="JAPWTJ010003818">
    <property type="protein sequence ID" value="KAJ8951538.1"/>
    <property type="molecule type" value="Genomic_DNA"/>
</dbReference>
<keyword evidence="1" id="KW-0812">Transmembrane</keyword>
<keyword evidence="1" id="KW-1133">Transmembrane helix</keyword>
<comment type="caution">
    <text evidence="2">The sequence shown here is derived from an EMBL/GenBank/DDBJ whole genome shotgun (WGS) entry which is preliminary data.</text>
</comment>
<keyword evidence="1" id="KW-0472">Membrane</keyword>
<organism evidence="2 3">
    <name type="scientific">Molorchus minor</name>
    <dbReference type="NCBI Taxonomy" id="1323400"/>
    <lineage>
        <taxon>Eukaryota</taxon>
        <taxon>Metazoa</taxon>
        <taxon>Ecdysozoa</taxon>
        <taxon>Arthropoda</taxon>
        <taxon>Hexapoda</taxon>
        <taxon>Insecta</taxon>
        <taxon>Pterygota</taxon>
        <taxon>Neoptera</taxon>
        <taxon>Endopterygota</taxon>
        <taxon>Coleoptera</taxon>
        <taxon>Polyphaga</taxon>
        <taxon>Cucujiformia</taxon>
        <taxon>Chrysomeloidea</taxon>
        <taxon>Cerambycidae</taxon>
        <taxon>Lamiinae</taxon>
        <taxon>Monochamini</taxon>
        <taxon>Molorchus</taxon>
    </lineage>
</organism>
<proteinExistence type="predicted"/>
<feature type="transmembrane region" description="Helical" evidence="1">
    <location>
        <begin position="104"/>
        <end position="127"/>
    </location>
</feature>
<evidence type="ECO:0000313" key="2">
    <source>
        <dbReference type="EMBL" id="KAJ8951538.1"/>
    </source>
</evidence>
<evidence type="ECO:0000256" key="1">
    <source>
        <dbReference type="SAM" id="Phobius"/>
    </source>
</evidence>
<keyword evidence="3" id="KW-1185">Reference proteome</keyword>
<dbReference type="Proteomes" id="UP001162164">
    <property type="component" value="Unassembled WGS sequence"/>
</dbReference>